<dbReference type="EMBL" id="BPVZ01000018">
    <property type="protein sequence ID" value="GKV02437.1"/>
    <property type="molecule type" value="Genomic_DNA"/>
</dbReference>
<dbReference type="AlphaFoldDB" id="A0AAV5IKK9"/>
<evidence type="ECO:0000313" key="2">
    <source>
        <dbReference type="EMBL" id="GKV02437.1"/>
    </source>
</evidence>
<evidence type="ECO:0000313" key="3">
    <source>
        <dbReference type="Proteomes" id="UP001054252"/>
    </source>
</evidence>
<accession>A0AAV5IKK9</accession>
<name>A0AAV5IKK9_9ROSI</name>
<keyword evidence="3" id="KW-1185">Reference proteome</keyword>
<protein>
    <submittedName>
        <fullName evidence="2">Uncharacterized protein</fullName>
    </submittedName>
</protein>
<reference evidence="2 3" key="1">
    <citation type="journal article" date="2021" name="Commun. Biol.">
        <title>The genome of Shorea leprosula (Dipterocarpaceae) highlights the ecological relevance of drought in aseasonal tropical rainforests.</title>
        <authorList>
            <person name="Ng K.K.S."/>
            <person name="Kobayashi M.J."/>
            <person name="Fawcett J.A."/>
            <person name="Hatakeyama M."/>
            <person name="Paape T."/>
            <person name="Ng C.H."/>
            <person name="Ang C.C."/>
            <person name="Tnah L.H."/>
            <person name="Lee C.T."/>
            <person name="Nishiyama T."/>
            <person name="Sese J."/>
            <person name="O'Brien M.J."/>
            <person name="Copetti D."/>
            <person name="Mohd Noor M.I."/>
            <person name="Ong R.C."/>
            <person name="Putra M."/>
            <person name="Sireger I.Z."/>
            <person name="Indrioko S."/>
            <person name="Kosugi Y."/>
            <person name="Izuno A."/>
            <person name="Isagi Y."/>
            <person name="Lee S.L."/>
            <person name="Shimizu K.K."/>
        </authorList>
    </citation>
    <scope>NUCLEOTIDE SEQUENCE [LARGE SCALE GENOMIC DNA]</scope>
    <source>
        <strain evidence="2">214</strain>
    </source>
</reference>
<comment type="caution">
    <text evidence="2">The sequence shown here is derived from an EMBL/GenBank/DDBJ whole genome shotgun (WGS) entry which is preliminary data.</text>
</comment>
<organism evidence="2 3">
    <name type="scientific">Rubroshorea leprosula</name>
    <dbReference type="NCBI Taxonomy" id="152421"/>
    <lineage>
        <taxon>Eukaryota</taxon>
        <taxon>Viridiplantae</taxon>
        <taxon>Streptophyta</taxon>
        <taxon>Embryophyta</taxon>
        <taxon>Tracheophyta</taxon>
        <taxon>Spermatophyta</taxon>
        <taxon>Magnoliopsida</taxon>
        <taxon>eudicotyledons</taxon>
        <taxon>Gunneridae</taxon>
        <taxon>Pentapetalae</taxon>
        <taxon>rosids</taxon>
        <taxon>malvids</taxon>
        <taxon>Malvales</taxon>
        <taxon>Dipterocarpaceae</taxon>
        <taxon>Rubroshorea</taxon>
    </lineage>
</organism>
<gene>
    <name evidence="2" type="ORF">SLEP1_g14873</name>
</gene>
<feature type="compositionally biased region" description="Basic and acidic residues" evidence="1">
    <location>
        <begin position="1"/>
        <end position="14"/>
    </location>
</feature>
<dbReference type="Proteomes" id="UP001054252">
    <property type="component" value="Unassembled WGS sequence"/>
</dbReference>
<evidence type="ECO:0000256" key="1">
    <source>
        <dbReference type="SAM" id="MobiDB-lite"/>
    </source>
</evidence>
<sequence>MWGRDLKPPHKSGEDTPLPLGHNARCRILTQYLNIRDTSNLSHDFFSI</sequence>
<feature type="region of interest" description="Disordered" evidence="1">
    <location>
        <begin position="1"/>
        <end position="20"/>
    </location>
</feature>
<proteinExistence type="predicted"/>